<evidence type="ECO:0000313" key="1">
    <source>
        <dbReference type="EMBL" id="KAJ3532712.1"/>
    </source>
</evidence>
<keyword evidence="2" id="KW-1185">Reference proteome</keyword>
<evidence type="ECO:0000313" key="2">
    <source>
        <dbReference type="Proteomes" id="UP001148662"/>
    </source>
</evidence>
<name>A0ACC1S634_9APHY</name>
<sequence>MELDHPNANLMVAYIQAFCDNLNVHFPFIAYDETLKQFFCKSLTPLMANCIAALAVRYSELPEVLHRGVMYVTDQYIDKAKTLLMAEEHIPTTLDTLHSLILLAWAEYKRNRLTHFCRFGEASYLTLCANLFADSLCQMAGKMALDLHLNDEMVILLAETEYERNNLRHTWQCAAALDATVRAQGYAY</sequence>
<dbReference type="Proteomes" id="UP001148662">
    <property type="component" value="Unassembled WGS sequence"/>
</dbReference>
<gene>
    <name evidence="1" type="ORF">NM688_g7384</name>
</gene>
<reference evidence="1" key="1">
    <citation type="submission" date="2022-07" db="EMBL/GenBank/DDBJ databases">
        <title>Genome Sequence of Phlebia brevispora.</title>
        <authorList>
            <person name="Buettner E."/>
        </authorList>
    </citation>
    <scope>NUCLEOTIDE SEQUENCE</scope>
    <source>
        <strain evidence="1">MPL23</strain>
    </source>
</reference>
<organism evidence="1 2">
    <name type="scientific">Phlebia brevispora</name>
    <dbReference type="NCBI Taxonomy" id="194682"/>
    <lineage>
        <taxon>Eukaryota</taxon>
        <taxon>Fungi</taxon>
        <taxon>Dikarya</taxon>
        <taxon>Basidiomycota</taxon>
        <taxon>Agaricomycotina</taxon>
        <taxon>Agaricomycetes</taxon>
        <taxon>Polyporales</taxon>
        <taxon>Meruliaceae</taxon>
        <taxon>Phlebia</taxon>
    </lineage>
</organism>
<accession>A0ACC1S634</accession>
<proteinExistence type="predicted"/>
<protein>
    <submittedName>
        <fullName evidence="1">Uncharacterized protein</fullName>
    </submittedName>
</protein>
<comment type="caution">
    <text evidence="1">The sequence shown here is derived from an EMBL/GenBank/DDBJ whole genome shotgun (WGS) entry which is preliminary data.</text>
</comment>
<dbReference type="EMBL" id="JANHOG010001715">
    <property type="protein sequence ID" value="KAJ3532712.1"/>
    <property type="molecule type" value="Genomic_DNA"/>
</dbReference>